<dbReference type="Proteomes" id="UP000695000">
    <property type="component" value="Unplaced"/>
</dbReference>
<comment type="function">
    <text evidence="4">Catalyzes the reduction of fatty acyl-CoA to fatty alcohols.</text>
</comment>
<evidence type="ECO:0000313" key="8">
    <source>
        <dbReference type="RefSeq" id="XP_017780633.1"/>
    </source>
</evidence>
<dbReference type="CDD" id="cd09071">
    <property type="entry name" value="FAR_C"/>
    <property type="match status" value="1"/>
</dbReference>
<evidence type="ECO:0000256" key="1">
    <source>
        <dbReference type="ARBA" id="ARBA00005928"/>
    </source>
</evidence>
<dbReference type="PANTHER" id="PTHR11011:SF60">
    <property type="entry name" value="FATTY ACYL-COA REDUCTASE-RELATED"/>
    <property type="match status" value="1"/>
</dbReference>
<evidence type="ECO:0000313" key="7">
    <source>
        <dbReference type="Proteomes" id="UP000695000"/>
    </source>
</evidence>
<dbReference type="GeneID" id="108565604"/>
<gene>
    <name evidence="8" type="primary">LOC108565604</name>
</gene>
<accession>A0ABM1N1D3</accession>
<keyword evidence="3 4" id="KW-0443">Lipid metabolism</keyword>
<dbReference type="RefSeq" id="XP_017780633.1">
    <property type="nucleotide sequence ID" value="XM_017925144.1"/>
</dbReference>
<name>A0ABM1N1D3_NICVS</name>
<evidence type="ECO:0000256" key="3">
    <source>
        <dbReference type="ARBA" id="ARBA00023098"/>
    </source>
</evidence>
<evidence type="ECO:0000259" key="6">
    <source>
        <dbReference type="Pfam" id="PF07993"/>
    </source>
</evidence>
<dbReference type="EC" id="1.2.1.84" evidence="4"/>
<proteinExistence type="inferred from homology"/>
<keyword evidence="2 4" id="KW-0444">Lipid biosynthesis</keyword>
<dbReference type="InterPro" id="IPR026055">
    <property type="entry name" value="FAR"/>
</dbReference>
<dbReference type="Gene3D" id="3.40.50.720">
    <property type="entry name" value="NAD(P)-binding Rossmann-like Domain"/>
    <property type="match status" value="1"/>
</dbReference>
<dbReference type="Pfam" id="PF03015">
    <property type="entry name" value="Sterile"/>
    <property type="match status" value="1"/>
</dbReference>
<feature type="domain" description="Thioester reductase (TE)" evidence="6">
    <location>
        <begin position="57"/>
        <end position="271"/>
    </location>
</feature>
<comment type="catalytic activity">
    <reaction evidence="4">
        <text>a long-chain fatty acyl-CoA + 2 NADPH + 2 H(+) = a long-chain primary fatty alcohol + 2 NADP(+) + CoA</text>
        <dbReference type="Rhea" id="RHEA:52716"/>
        <dbReference type="ChEBI" id="CHEBI:15378"/>
        <dbReference type="ChEBI" id="CHEBI:57287"/>
        <dbReference type="ChEBI" id="CHEBI:57783"/>
        <dbReference type="ChEBI" id="CHEBI:58349"/>
        <dbReference type="ChEBI" id="CHEBI:77396"/>
        <dbReference type="ChEBI" id="CHEBI:83139"/>
        <dbReference type="EC" id="1.2.1.84"/>
    </reaction>
</comment>
<keyword evidence="7" id="KW-1185">Reference proteome</keyword>
<keyword evidence="4" id="KW-0560">Oxidoreductase</keyword>
<dbReference type="InterPro" id="IPR033640">
    <property type="entry name" value="FAR_C"/>
</dbReference>
<dbReference type="PANTHER" id="PTHR11011">
    <property type="entry name" value="MALE STERILITY PROTEIN 2-RELATED"/>
    <property type="match status" value="1"/>
</dbReference>
<comment type="similarity">
    <text evidence="1 4">Belongs to the fatty acyl-CoA reductase family.</text>
</comment>
<dbReference type="InterPro" id="IPR013120">
    <property type="entry name" value="FAR_NAD-bd"/>
</dbReference>
<keyword evidence="4" id="KW-0521">NADP</keyword>
<reference evidence="8" key="1">
    <citation type="submission" date="2025-08" db="UniProtKB">
        <authorList>
            <consortium name="RefSeq"/>
        </authorList>
    </citation>
    <scope>IDENTIFICATION</scope>
    <source>
        <tissue evidence="8">Whole Larva</tissue>
    </source>
</reference>
<feature type="domain" description="Fatty acyl-CoA reductase C-terminal" evidence="5">
    <location>
        <begin position="336"/>
        <end position="400"/>
    </location>
</feature>
<dbReference type="SUPFAM" id="SSF51735">
    <property type="entry name" value="NAD(P)-binding Rossmann-fold domains"/>
    <property type="match status" value="1"/>
</dbReference>
<evidence type="ECO:0000259" key="5">
    <source>
        <dbReference type="Pfam" id="PF03015"/>
    </source>
</evidence>
<sequence length="413" mass="47001">MTPKTSLSEVWRSYLGEVTVSCDSYSYPVEVAEVLAKQFSPSSSDVNRREKLWMIKENPDYHKNVEWLNGDLSQKGLNLSSEDLKAVEDAEIVLHMGSSLNFKDPMRKVLQTNLFGTMDLLEILKNSHNCKCFMMVSSAYSQCTKCCNHIEEKVYIPNYRPESLIELVDSFPAEVLDSLEKHFMYDWPNAYTFTKSIIEYASNDYANCFPVGIFRPGNITSSYLEPFPYWSNSNSGILGAINLLSTNLVSSFYLKKDVNSHSIPVDLTTNALLASACQVAQDKKKVAQVYNYTSNDNPVSIYEAVSYALGESSEKILTENYYLHKLKHYSITCSRALLSDLMLIANGHKPRYISLSSNCNKFNEALHYFINAKLIVDNSNMEKLWNKLSKDERDLLYFDIFSKLQKGVANPIK</sequence>
<evidence type="ECO:0000256" key="4">
    <source>
        <dbReference type="RuleBase" id="RU363097"/>
    </source>
</evidence>
<dbReference type="InterPro" id="IPR036291">
    <property type="entry name" value="NAD(P)-bd_dom_sf"/>
</dbReference>
<dbReference type="Pfam" id="PF07993">
    <property type="entry name" value="NAD_binding_4"/>
    <property type="match status" value="1"/>
</dbReference>
<evidence type="ECO:0000256" key="2">
    <source>
        <dbReference type="ARBA" id="ARBA00022516"/>
    </source>
</evidence>
<organism evidence="7 8">
    <name type="scientific">Nicrophorus vespilloides</name>
    <name type="common">Boreal carrion beetle</name>
    <dbReference type="NCBI Taxonomy" id="110193"/>
    <lineage>
        <taxon>Eukaryota</taxon>
        <taxon>Metazoa</taxon>
        <taxon>Ecdysozoa</taxon>
        <taxon>Arthropoda</taxon>
        <taxon>Hexapoda</taxon>
        <taxon>Insecta</taxon>
        <taxon>Pterygota</taxon>
        <taxon>Neoptera</taxon>
        <taxon>Endopterygota</taxon>
        <taxon>Coleoptera</taxon>
        <taxon>Polyphaga</taxon>
        <taxon>Staphyliniformia</taxon>
        <taxon>Silphidae</taxon>
        <taxon>Nicrophorinae</taxon>
        <taxon>Nicrophorus</taxon>
    </lineage>
</organism>
<protein>
    <recommendedName>
        <fullName evidence="4">Fatty acyl-CoA reductase</fullName>
        <ecNumber evidence="4">1.2.1.84</ecNumber>
    </recommendedName>
</protein>